<accession>A0ABV4U4W7</accession>
<keyword evidence="3" id="KW-1185">Reference proteome</keyword>
<feature type="transmembrane region" description="Helical" evidence="1">
    <location>
        <begin position="233"/>
        <end position="250"/>
    </location>
</feature>
<protein>
    <submittedName>
        <fullName evidence="2">DUF2868 domain-containing protein</fullName>
    </submittedName>
</protein>
<dbReference type="Proteomes" id="UP001575105">
    <property type="component" value="Unassembled WGS sequence"/>
</dbReference>
<keyword evidence="1" id="KW-0812">Transmembrane</keyword>
<organism evidence="2 3">
    <name type="scientific">Natronomicrosphaera hydrolytica</name>
    <dbReference type="NCBI Taxonomy" id="3242702"/>
    <lineage>
        <taxon>Bacteria</taxon>
        <taxon>Pseudomonadati</taxon>
        <taxon>Planctomycetota</taxon>
        <taxon>Phycisphaerae</taxon>
        <taxon>Phycisphaerales</taxon>
        <taxon>Phycisphaeraceae</taxon>
        <taxon>Natronomicrosphaera</taxon>
    </lineage>
</organism>
<dbReference type="Pfam" id="PF11067">
    <property type="entry name" value="DUF2868"/>
    <property type="match status" value="1"/>
</dbReference>
<feature type="transmembrane region" description="Helical" evidence="1">
    <location>
        <begin position="198"/>
        <end position="221"/>
    </location>
</feature>
<feature type="transmembrane region" description="Helical" evidence="1">
    <location>
        <begin position="280"/>
        <end position="309"/>
    </location>
</feature>
<proteinExistence type="predicted"/>
<dbReference type="RefSeq" id="WP_425344701.1">
    <property type="nucleotide sequence ID" value="NZ_JBGUBD010000003.1"/>
</dbReference>
<evidence type="ECO:0000313" key="2">
    <source>
        <dbReference type="EMBL" id="MFA9477776.1"/>
    </source>
</evidence>
<gene>
    <name evidence="2" type="ORF">ACERK3_05650</name>
</gene>
<keyword evidence="1" id="KW-0472">Membrane</keyword>
<evidence type="ECO:0000256" key="1">
    <source>
        <dbReference type="SAM" id="Phobius"/>
    </source>
</evidence>
<feature type="transmembrane region" description="Helical" evidence="1">
    <location>
        <begin position="114"/>
        <end position="141"/>
    </location>
</feature>
<sequence length="746" mass="79970">MSAEAHHDKATQLRFNDRMLAEAVQAYEASAGPLLGAPSAEAAAREAGGGLEQRVVKRAAALPVAKPLRNALARMRQVGGWAVTVAIVVWALLGAGAARGALEIGPAGQAGEAVNVFGVLAVLLGLQTLLLLVWVLAMLVWPGGAGQGSLGAKVVAAGQWVTGRLHQGDEAMAAIDATGTAVTRSRLGVWLFGGISHAMWLSFNVGCLLMLAGMLSVRAYVFAWETTILTPEAYVWMTGVLGAAPTWLGLTVPTAEQVLATQASDAATLDRDALVAARDAWAGLLLGAVLAYGLAPRLLLLLMCGLFAWRAQRRYRLDMDEPYYQRLRDRLMPSVQALGVIDPAEADSEPATAADALPAHEPTTRAVGPPAIVAVEVRSNEGPWPPTVDGVAWRDLGFVDDRTTRQQVIDELTQSDTEPTALVIVCELAATPDRGTQRYLQALRQAVTRSPVLLLTGGQAVRDRGGAEMVERRLMQWRELARQIGMDDQHVLDLDLDHATDTSLHRLAALLPDVEATASPHAPAARQLEAAFDVIVTHCNQWSAPPDASARMKLHHDIAATYRKNSDPRTWRKLLDLPSDLREQSPADWQTKVRDSAERAVSLLPPSLRLRPRWLAAGAASGALGCVAAATLLSPFVIAALPSWSLIGAAIAGAMQPRASDKSRHATDADNMLQSEDFTEAVDAAAMFAMLLELQGRGEATISRVLDRVLADVDDARRLASADDVRSWLETLRHRFDMALAAEVRP</sequence>
<reference evidence="2 3" key="1">
    <citation type="submission" date="2024-08" db="EMBL/GenBank/DDBJ databases">
        <title>Whole-genome sequencing of halo(alkali)philic microorganisms from hypersaline lakes.</title>
        <authorList>
            <person name="Sorokin D.Y."/>
            <person name="Merkel A.Y."/>
            <person name="Messina E."/>
            <person name="Yakimov M."/>
        </authorList>
    </citation>
    <scope>NUCLEOTIDE SEQUENCE [LARGE SCALE GENOMIC DNA]</scope>
    <source>
        <strain evidence="2 3">AB-hyl4</strain>
    </source>
</reference>
<keyword evidence="1" id="KW-1133">Transmembrane helix</keyword>
<feature type="transmembrane region" description="Helical" evidence="1">
    <location>
        <begin position="614"/>
        <end position="630"/>
    </location>
</feature>
<name>A0ABV4U4W7_9BACT</name>
<dbReference type="InterPro" id="IPR021296">
    <property type="entry name" value="DUF2868"/>
</dbReference>
<evidence type="ECO:0000313" key="3">
    <source>
        <dbReference type="Proteomes" id="UP001575105"/>
    </source>
</evidence>
<comment type="caution">
    <text evidence="2">The sequence shown here is derived from an EMBL/GenBank/DDBJ whole genome shotgun (WGS) entry which is preliminary data.</text>
</comment>
<dbReference type="EMBL" id="JBGUBD010000003">
    <property type="protein sequence ID" value="MFA9477776.1"/>
    <property type="molecule type" value="Genomic_DNA"/>
</dbReference>
<feature type="transmembrane region" description="Helical" evidence="1">
    <location>
        <begin position="78"/>
        <end position="102"/>
    </location>
</feature>